<dbReference type="Proteomes" id="UP000003240">
    <property type="component" value="Unassembled WGS sequence"/>
</dbReference>
<dbReference type="InterPro" id="IPR012675">
    <property type="entry name" value="Beta-grasp_dom_sf"/>
</dbReference>
<evidence type="ECO:0000259" key="4">
    <source>
        <dbReference type="Pfam" id="PF13085"/>
    </source>
</evidence>
<dbReference type="GO" id="GO:0009055">
    <property type="term" value="F:electron transfer activity"/>
    <property type="evidence" value="ECO:0007669"/>
    <property type="project" value="InterPro"/>
</dbReference>
<dbReference type="Gene3D" id="3.10.20.30">
    <property type="match status" value="1"/>
</dbReference>
<keyword evidence="6" id="KW-1185">Reference proteome</keyword>
<dbReference type="InterPro" id="IPR025192">
    <property type="entry name" value="Succ_DH/fum_Rdtase_N"/>
</dbReference>
<dbReference type="GO" id="GO:0009060">
    <property type="term" value="P:aerobic respiration"/>
    <property type="evidence" value="ECO:0007669"/>
    <property type="project" value="TreeGrafter"/>
</dbReference>
<dbReference type="InterPro" id="IPR036010">
    <property type="entry name" value="2Fe-2S_ferredoxin-like_sf"/>
</dbReference>
<dbReference type="AlphaFoldDB" id="F7NF37"/>
<comment type="cofactor">
    <cofactor evidence="3">
        <name>[2Fe-2S] cluster</name>
        <dbReference type="ChEBI" id="CHEBI:190135"/>
    </cofactor>
</comment>
<dbReference type="eggNOG" id="COG0479">
    <property type="taxonomic scope" value="Bacteria"/>
</dbReference>
<dbReference type="InterPro" id="IPR050573">
    <property type="entry name" value="SDH/FRD_Iron-Sulfur"/>
</dbReference>
<dbReference type="STRING" id="1009370.ALO_03311"/>
<dbReference type="EMBL" id="AFGF01000019">
    <property type="protein sequence ID" value="EGO65292.1"/>
    <property type="molecule type" value="Genomic_DNA"/>
</dbReference>
<evidence type="ECO:0000313" key="6">
    <source>
        <dbReference type="Proteomes" id="UP000003240"/>
    </source>
</evidence>
<gene>
    <name evidence="5" type="ORF">ALO_03311</name>
</gene>
<comment type="similarity">
    <text evidence="2">Belongs to the succinate dehydrogenase/fumarate reductase iron-sulfur protein family.</text>
</comment>
<evidence type="ECO:0000313" key="5">
    <source>
        <dbReference type="EMBL" id="EGO65292.1"/>
    </source>
</evidence>
<proteinExistence type="inferred from homology"/>
<feature type="domain" description="Succinate dehydogenase/fumarate reductase N-terminal" evidence="4">
    <location>
        <begin position="10"/>
        <end position="108"/>
    </location>
</feature>
<evidence type="ECO:0000256" key="3">
    <source>
        <dbReference type="ARBA" id="ARBA00034078"/>
    </source>
</evidence>
<dbReference type="OrthoDB" id="9804391at2"/>
<comment type="cofactor">
    <cofactor evidence="1">
        <name>[3Fe-4S] cluster</name>
        <dbReference type="ChEBI" id="CHEBI:21137"/>
    </cofactor>
</comment>
<sequence length="114" mass="12540">MSQRTQTITARVFRWEPGGEKTGDFQTVHIPSEQPLSVMALLAKIHDQDGTFACRTSTCFKGICGSCMVRVNGQDVMGCTTLIQPGETVVIEPHSQFRVIRDVAVDFAQPVGDR</sequence>
<evidence type="ECO:0000256" key="2">
    <source>
        <dbReference type="ARBA" id="ARBA00009433"/>
    </source>
</evidence>
<comment type="caution">
    <text evidence="5">The sequence shown here is derived from an EMBL/GenBank/DDBJ whole genome shotgun (WGS) entry which is preliminary data.</text>
</comment>
<reference evidence="5 6" key="1">
    <citation type="journal article" date="2011" name="EMBO J.">
        <title>Structural diversity of bacterial flagellar motors.</title>
        <authorList>
            <person name="Chen S."/>
            <person name="Beeby M."/>
            <person name="Murphy G.E."/>
            <person name="Leadbetter J.R."/>
            <person name="Hendrixson D.R."/>
            <person name="Briegel A."/>
            <person name="Li Z."/>
            <person name="Shi J."/>
            <person name="Tocheva E.I."/>
            <person name="Muller A."/>
            <person name="Dobro M.J."/>
            <person name="Jensen G.J."/>
        </authorList>
    </citation>
    <scope>NUCLEOTIDE SEQUENCE [LARGE SCALE GENOMIC DNA]</scope>
    <source>
        <strain evidence="5 6">DSM 6540</strain>
    </source>
</reference>
<protein>
    <submittedName>
        <fullName evidence="5">Succinate dehydrogenase/fumarate reductase Fe-S protein subunit-like protein</fullName>
    </submittedName>
</protein>
<organism evidence="5 6">
    <name type="scientific">Acetonema longum DSM 6540</name>
    <dbReference type="NCBI Taxonomy" id="1009370"/>
    <lineage>
        <taxon>Bacteria</taxon>
        <taxon>Bacillati</taxon>
        <taxon>Bacillota</taxon>
        <taxon>Negativicutes</taxon>
        <taxon>Acetonemataceae</taxon>
        <taxon>Acetonema</taxon>
    </lineage>
</organism>
<dbReference type="PROSITE" id="PS00197">
    <property type="entry name" value="2FE2S_FER_1"/>
    <property type="match status" value="1"/>
</dbReference>
<dbReference type="PANTHER" id="PTHR11921">
    <property type="entry name" value="SUCCINATE DEHYDROGENASE IRON-SULFUR PROTEIN"/>
    <property type="match status" value="1"/>
</dbReference>
<dbReference type="GO" id="GO:0022904">
    <property type="term" value="P:respiratory electron transport chain"/>
    <property type="evidence" value="ECO:0007669"/>
    <property type="project" value="TreeGrafter"/>
</dbReference>
<evidence type="ECO:0000256" key="1">
    <source>
        <dbReference type="ARBA" id="ARBA00001927"/>
    </source>
</evidence>
<dbReference type="PANTHER" id="PTHR11921:SF29">
    <property type="entry name" value="SUCCINATE DEHYDROGENASE [UBIQUINONE] IRON-SULFUR SUBUNIT, MITOCHONDRIAL"/>
    <property type="match status" value="1"/>
</dbReference>
<dbReference type="Pfam" id="PF13085">
    <property type="entry name" value="Fer2_3"/>
    <property type="match status" value="1"/>
</dbReference>
<name>F7NF37_9FIRM</name>
<accession>F7NF37</accession>
<dbReference type="SUPFAM" id="SSF54292">
    <property type="entry name" value="2Fe-2S ferredoxin-like"/>
    <property type="match status" value="1"/>
</dbReference>
<dbReference type="GO" id="GO:0051537">
    <property type="term" value="F:2 iron, 2 sulfur cluster binding"/>
    <property type="evidence" value="ECO:0007669"/>
    <property type="project" value="InterPro"/>
</dbReference>
<dbReference type="InterPro" id="IPR006058">
    <property type="entry name" value="2Fe2S_fd_BS"/>
</dbReference>
<dbReference type="RefSeq" id="WP_004092805.1">
    <property type="nucleotide sequence ID" value="NZ_AFGF01000019.1"/>
</dbReference>